<dbReference type="Proteomes" id="UP001150238">
    <property type="component" value="Unassembled WGS sequence"/>
</dbReference>
<proteinExistence type="predicted"/>
<dbReference type="EMBL" id="JANVFS010000001">
    <property type="protein sequence ID" value="KAJ4496119.1"/>
    <property type="molecule type" value="Genomic_DNA"/>
</dbReference>
<reference evidence="3" key="2">
    <citation type="journal article" date="2023" name="Proc. Natl. Acad. Sci. U.S.A.">
        <title>A global phylogenomic analysis of the shiitake genus Lentinula.</title>
        <authorList>
            <person name="Sierra-Patev S."/>
            <person name="Min B."/>
            <person name="Naranjo-Ortiz M."/>
            <person name="Looney B."/>
            <person name="Konkel Z."/>
            <person name="Slot J.C."/>
            <person name="Sakamoto Y."/>
            <person name="Steenwyk J.L."/>
            <person name="Rokas A."/>
            <person name="Carro J."/>
            <person name="Camarero S."/>
            <person name="Ferreira P."/>
            <person name="Molpeceres G."/>
            <person name="Ruiz-Duenas F.J."/>
            <person name="Serrano A."/>
            <person name="Henrissat B."/>
            <person name="Drula E."/>
            <person name="Hughes K.W."/>
            <person name="Mata J.L."/>
            <person name="Ishikawa N.K."/>
            <person name="Vargas-Isla R."/>
            <person name="Ushijima S."/>
            <person name="Smith C.A."/>
            <person name="Donoghue J."/>
            <person name="Ahrendt S."/>
            <person name="Andreopoulos W."/>
            <person name="He G."/>
            <person name="LaButti K."/>
            <person name="Lipzen A."/>
            <person name="Ng V."/>
            <person name="Riley R."/>
            <person name="Sandor L."/>
            <person name="Barry K."/>
            <person name="Martinez A.T."/>
            <person name="Xiao Y."/>
            <person name="Gibbons J.G."/>
            <person name="Terashima K."/>
            <person name="Grigoriev I.V."/>
            <person name="Hibbett D."/>
        </authorList>
    </citation>
    <scope>NUCLEOTIDE SEQUENCE</scope>
    <source>
        <strain evidence="3">Sp2 HRB7682 ss15</strain>
    </source>
</reference>
<feature type="transmembrane region" description="Helical" evidence="2">
    <location>
        <begin position="16"/>
        <end position="34"/>
    </location>
</feature>
<keyword evidence="2" id="KW-1133">Transmembrane helix</keyword>
<organism evidence="3 4">
    <name type="scientific">Lentinula lateritia</name>
    <dbReference type="NCBI Taxonomy" id="40482"/>
    <lineage>
        <taxon>Eukaryota</taxon>
        <taxon>Fungi</taxon>
        <taxon>Dikarya</taxon>
        <taxon>Basidiomycota</taxon>
        <taxon>Agaricomycotina</taxon>
        <taxon>Agaricomycetes</taxon>
        <taxon>Agaricomycetidae</taxon>
        <taxon>Agaricales</taxon>
        <taxon>Marasmiineae</taxon>
        <taxon>Omphalotaceae</taxon>
        <taxon>Lentinula</taxon>
    </lineage>
</organism>
<gene>
    <name evidence="3" type="ORF">C8J55DRAFT_495795</name>
</gene>
<evidence type="ECO:0000313" key="4">
    <source>
        <dbReference type="Proteomes" id="UP001150238"/>
    </source>
</evidence>
<evidence type="ECO:0000256" key="2">
    <source>
        <dbReference type="SAM" id="Phobius"/>
    </source>
</evidence>
<evidence type="ECO:0000256" key="1">
    <source>
        <dbReference type="SAM" id="MobiDB-lite"/>
    </source>
</evidence>
<protein>
    <submittedName>
        <fullName evidence="3">Uncharacterized protein</fullName>
    </submittedName>
</protein>
<reference evidence="3" key="1">
    <citation type="submission" date="2022-08" db="EMBL/GenBank/DDBJ databases">
        <authorList>
            <consortium name="DOE Joint Genome Institute"/>
            <person name="Min B."/>
            <person name="Riley R."/>
            <person name="Sierra-Patev S."/>
            <person name="Naranjo-Ortiz M."/>
            <person name="Looney B."/>
            <person name="Konkel Z."/>
            <person name="Slot J.C."/>
            <person name="Sakamoto Y."/>
            <person name="Steenwyk J.L."/>
            <person name="Rokas A."/>
            <person name="Carro J."/>
            <person name="Camarero S."/>
            <person name="Ferreira P."/>
            <person name="Molpeceres G."/>
            <person name="Ruiz-Duenas F.J."/>
            <person name="Serrano A."/>
            <person name="Henrissat B."/>
            <person name="Drula E."/>
            <person name="Hughes K.W."/>
            <person name="Mata J.L."/>
            <person name="Ishikawa N.K."/>
            <person name="Vargas-Isla R."/>
            <person name="Ushijima S."/>
            <person name="Smith C.A."/>
            <person name="Ahrendt S."/>
            <person name="Andreopoulos W."/>
            <person name="He G."/>
            <person name="Labutti K."/>
            <person name="Lipzen A."/>
            <person name="Ng V."/>
            <person name="Sandor L."/>
            <person name="Barry K."/>
            <person name="Martinez A.T."/>
            <person name="Xiao Y."/>
            <person name="Gibbons J.G."/>
            <person name="Terashima K."/>
            <person name="Hibbett D.S."/>
            <person name="Grigoriev I.V."/>
        </authorList>
    </citation>
    <scope>NUCLEOTIDE SEQUENCE</scope>
    <source>
        <strain evidence="3">Sp2 HRB7682 ss15</strain>
    </source>
</reference>
<feature type="region of interest" description="Disordered" evidence="1">
    <location>
        <begin position="45"/>
        <end position="71"/>
    </location>
</feature>
<dbReference type="AlphaFoldDB" id="A0A9W9E1T9"/>
<sequence length="71" mass="7992">MSVPPRPSLTLQQRRVRLMLATFPMIVVTGYVLYKRLVLGEPQKRFSRPSDTAAVPGVQRAKLEAEKPKEG</sequence>
<comment type="caution">
    <text evidence="3">The sequence shown here is derived from an EMBL/GenBank/DDBJ whole genome shotgun (WGS) entry which is preliminary data.</text>
</comment>
<evidence type="ECO:0000313" key="3">
    <source>
        <dbReference type="EMBL" id="KAJ4496119.1"/>
    </source>
</evidence>
<name>A0A9W9E1T9_9AGAR</name>
<keyword evidence="2" id="KW-0472">Membrane</keyword>
<feature type="compositionally biased region" description="Basic and acidic residues" evidence="1">
    <location>
        <begin position="61"/>
        <end position="71"/>
    </location>
</feature>
<accession>A0A9W9E1T9</accession>
<keyword evidence="2" id="KW-0812">Transmembrane</keyword>